<dbReference type="Gene3D" id="3.40.50.1100">
    <property type="match status" value="2"/>
</dbReference>
<keyword evidence="4" id="KW-0456">Lyase</keyword>
<dbReference type="EMBL" id="JACHWZ010000017">
    <property type="protein sequence ID" value="MBB3062541.1"/>
    <property type="molecule type" value="Genomic_DNA"/>
</dbReference>
<dbReference type="InterPro" id="IPR036052">
    <property type="entry name" value="TrpB-like_PALP_sf"/>
</dbReference>
<accession>A0A7W4WFA0</accession>
<dbReference type="AlphaFoldDB" id="A0A7W4WFA0"/>
<feature type="domain" description="Tryptophan synthase beta chain-like PALP" evidence="3">
    <location>
        <begin position="18"/>
        <end position="329"/>
    </location>
</feature>
<evidence type="ECO:0000256" key="2">
    <source>
        <dbReference type="ARBA" id="ARBA00022898"/>
    </source>
</evidence>
<dbReference type="GO" id="GO:0008838">
    <property type="term" value="F:diaminopropionate ammonia-lyase activity"/>
    <property type="evidence" value="ECO:0007669"/>
    <property type="project" value="UniProtKB-EC"/>
</dbReference>
<comment type="cofactor">
    <cofactor evidence="1">
        <name>pyridoxal 5'-phosphate</name>
        <dbReference type="ChEBI" id="CHEBI:597326"/>
    </cofactor>
</comment>
<evidence type="ECO:0000259" key="3">
    <source>
        <dbReference type="Pfam" id="PF00291"/>
    </source>
</evidence>
<dbReference type="Proteomes" id="UP000535937">
    <property type="component" value="Unassembled WGS sequence"/>
</dbReference>
<gene>
    <name evidence="4" type="ORF">FHS09_003390</name>
</gene>
<dbReference type="PANTHER" id="PTHR42937">
    <property type="match status" value="1"/>
</dbReference>
<evidence type="ECO:0000256" key="1">
    <source>
        <dbReference type="ARBA" id="ARBA00001933"/>
    </source>
</evidence>
<protein>
    <submittedName>
        <fullName evidence="4">Diaminopropionate ammonia-lyase</fullName>
        <ecNumber evidence="4">4.3.1.15</ecNumber>
    </submittedName>
</protein>
<evidence type="ECO:0000313" key="4">
    <source>
        <dbReference type="EMBL" id="MBB3062541.1"/>
    </source>
</evidence>
<name>A0A7W4WFA0_9GAMM</name>
<comment type="caution">
    <text evidence="4">The sequence shown here is derived from an EMBL/GenBank/DDBJ whole genome shotgun (WGS) entry which is preliminary data.</text>
</comment>
<dbReference type="PANTHER" id="PTHR42937:SF1">
    <property type="entry name" value="DIAMINOPROPIONATE AMMONIA-LYASE"/>
    <property type="match status" value="1"/>
</dbReference>
<proteinExistence type="predicted"/>
<reference evidence="4 5" key="1">
    <citation type="submission" date="2020-08" db="EMBL/GenBank/DDBJ databases">
        <title>Genomic Encyclopedia of Type Strains, Phase III (KMG-III): the genomes of soil and plant-associated and newly described type strains.</title>
        <authorList>
            <person name="Whitman W."/>
        </authorList>
    </citation>
    <scope>NUCLEOTIDE SEQUENCE [LARGE SCALE GENOMIC DNA]</scope>
    <source>
        <strain evidence="4 5">CECT 8799</strain>
    </source>
</reference>
<dbReference type="EC" id="4.3.1.15" evidence="4"/>
<dbReference type="SUPFAM" id="SSF53686">
    <property type="entry name" value="Tryptophan synthase beta subunit-like PLP-dependent enzymes"/>
    <property type="match status" value="1"/>
</dbReference>
<dbReference type="RefSeq" id="WP_183461914.1">
    <property type="nucleotide sequence ID" value="NZ_JACHWZ010000017.1"/>
</dbReference>
<sequence>MSEAFDWPELAFSFTEDQFQPTPLIELPRLAQHIGVGSVLVKVETERPLGNFKVLGGFTVALKILAKAVGAEDLHELKAVGLSGDSMPRLICASDGNHGLAVAAAAKAARTRASIFLPAAVSETRVKRIVAAGGEVDPIAGTYDDAVRYAAGAAARGEGLLVPDTSADPEDPVVREVMAGYTLLTRELLTQLQSRAHKYPSHLFVQAGVGGLAAAMAEGLWAVMQKPKRIFTVGSATAACVAAGLAAGQPVHIPGNLETSAEMLSCGIASAPALKILQRFDTRPLVVSEGLLQTAVAALREAGGPMCTISGAAGLAGLLHIAESPSLRTSHHLSADSTVLLTPGISGNYSRISFENKTRRIGE</sequence>
<keyword evidence="2" id="KW-0663">Pyridoxal phosphate</keyword>
<organism evidence="4 5">
    <name type="scientific">Microbulbifer rhizosphaerae</name>
    <dbReference type="NCBI Taxonomy" id="1562603"/>
    <lineage>
        <taxon>Bacteria</taxon>
        <taxon>Pseudomonadati</taxon>
        <taxon>Pseudomonadota</taxon>
        <taxon>Gammaproteobacteria</taxon>
        <taxon>Cellvibrionales</taxon>
        <taxon>Microbulbiferaceae</taxon>
        <taxon>Microbulbifer</taxon>
    </lineage>
</organism>
<keyword evidence="5" id="KW-1185">Reference proteome</keyword>
<evidence type="ECO:0000313" key="5">
    <source>
        <dbReference type="Proteomes" id="UP000535937"/>
    </source>
</evidence>
<dbReference type="InterPro" id="IPR001926">
    <property type="entry name" value="TrpB-like_PALP"/>
</dbReference>
<dbReference type="Pfam" id="PF00291">
    <property type="entry name" value="PALP"/>
    <property type="match status" value="1"/>
</dbReference>